<feature type="transmembrane region" description="Helical" evidence="1">
    <location>
        <begin position="276"/>
        <end position="300"/>
    </location>
</feature>
<dbReference type="Proteomes" id="UP001652623">
    <property type="component" value="Chromosome 8"/>
</dbReference>
<keyword evidence="1" id="KW-0812">Transmembrane</keyword>
<evidence type="ECO:0000313" key="3">
    <source>
        <dbReference type="Proteomes" id="UP001652623"/>
    </source>
</evidence>
<proteinExistence type="predicted"/>
<dbReference type="RefSeq" id="XP_048326755.1">
    <property type="nucleotide sequence ID" value="XM_048470798.1"/>
</dbReference>
<dbReference type="InterPro" id="IPR002110">
    <property type="entry name" value="Ankyrin_rpt"/>
</dbReference>
<keyword evidence="3" id="KW-1185">Reference proteome</keyword>
<keyword evidence="1" id="KW-1133">Transmembrane helix</keyword>
<evidence type="ECO:0000259" key="2">
    <source>
        <dbReference type="Pfam" id="PF13962"/>
    </source>
</evidence>
<gene>
    <name evidence="4" type="primary">LOC107427234</name>
</gene>
<accession>A0ABM3IEJ7</accession>
<feature type="transmembrane region" description="Helical" evidence="1">
    <location>
        <begin position="206"/>
        <end position="223"/>
    </location>
</feature>
<feature type="domain" description="PGG" evidence="2">
    <location>
        <begin position="200"/>
        <end position="249"/>
    </location>
</feature>
<protein>
    <submittedName>
        <fullName evidence="4">Ankyrin repeat-containing protein BDA1-like</fullName>
    </submittedName>
</protein>
<dbReference type="PANTHER" id="PTHR24128:SF61">
    <property type="entry name" value="ANKYRIN REPEAT-CONTAINING PROTEIN BDA1-LIKE"/>
    <property type="match status" value="1"/>
</dbReference>
<reference evidence="4" key="1">
    <citation type="submission" date="2025-08" db="UniProtKB">
        <authorList>
            <consortium name="RefSeq"/>
        </authorList>
    </citation>
    <scope>IDENTIFICATION</scope>
    <source>
        <tissue evidence="4">Seedling</tissue>
    </source>
</reference>
<keyword evidence="1" id="KW-0472">Membrane</keyword>
<dbReference type="Pfam" id="PF13962">
    <property type="entry name" value="PGG"/>
    <property type="match status" value="1"/>
</dbReference>
<evidence type="ECO:0000313" key="4">
    <source>
        <dbReference type="RefSeq" id="XP_048326755.1"/>
    </source>
</evidence>
<dbReference type="PANTHER" id="PTHR24128">
    <property type="entry name" value="HOMEOBOX PROTEIN WARIAI"/>
    <property type="match status" value="1"/>
</dbReference>
<evidence type="ECO:0000256" key="1">
    <source>
        <dbReference type="SAM" id="Phobius"/>
    </source>
</evidence>
<sequence>MSIFYTNCFRTSLNTSNSCEDNPLHIASTSGHVNFVKEMISLKPSFAKEVNQHRFSPLHFASAIRNLKVVKELLKRDRKLCQLEGRNRWTPLHYAASRGRVEIIREMVVACPESTKVVNVQKETALRLAIKNSQFDAVGDSIEIVEFLVGTKTNASNWFLVNAVNQSGLTALDVLLSFPSEAGIEKSRRSFGTQECRDSTSNARNALLAVAILVTTATFQVGLNPPGRIWQDKDLNGTATTQSAAAYLLKFQICVGAIYSTYDIAMIFIAPKGIELFLVLVLSVLPAIMPWIAWLIRLLVKMVRDLSYIRSTEPL</sequence>
<name>A0ABM3IEJ7_ZIZJJ</name>
<feature type="transmembrane region" description="Helical" evidence="1">
    <location>
        <begin position="244"/>
        <end position="270"/>
    </location>
</feature>
<organism evidence="3 4">
    <name type="scientific">Ziziphus jujuba</name>
    <name type="common">Chinese jujube</name>
    <name type="synonym">Ziziphus sativa</name>
    <dbReference type="NCBI Taxonomy" id="326968"/>
    <lineage>
        <taxon>Eukaryota</taxon>
        <taxon>Viridiplantae</taxon>
        <taxon>Streptophyta</taxon>
        <taxon>Embryophyta</taxon>
        <taxon>Tracheophyta</taxon>
        <taxon>Spermatophyta</taxon>
        <taxon>Magnoliopsida</taxon>
        <taxon>eudicotyledons</taxon>
        <taxon>Gunneridae</taxon>
        <taxon>Pentapetalae</taxon>
        <taxon>rosids</taxon>
        <taxon>fabids</taxon>
        <taxon>Rosales</taxon>
        <taxon>Rhamnaceae</taxon>
        <taxon>Paliureae</taxon>
        <taxon>Ziziphus</taxon>
    </lineage>
</organism>
<dbReference type="InterPro" id="IPR036770">
    <property type="entry name" value="Ankyrin_rpt-contain_sf"/>
</dbReference>
<dbReference type="GeneID" id="107427234"/>
<dbReference type="SMART" id="SM00248">
    <property type="entry name" value="ANK"/>
    <property type="match status" value="4"/>
</dbReference>
<dbReference type="SUPFAM" id="SSF48403">
    <property type="entry name" value="Ankyrin repeat"/>
    <property type="match status" value="1"/>
</dbReference>
<dbReference type="Pfam" id="PF12796">
    <property type="entry name" value="Ank_2"/>
    <property type="match status" value="1"/>
</dbReference>
<dbReference type="Gene3D" id="1.25.40.20">
    <property type="entry name" value="Ankyrin repeat-containing domain"/>
    <property type="match status" value="1"/>
</dbReference>
<dbReference type="InterPro" id="IPR026961">
    <property type="entry name" value="PGG_dom"/>
</dbReference>